<evidence type="ECO:0000313" key="1">
    <source>
        <dbReference type="EMBL" id="MBK7955928.1"/>
    </source>
</evidence>
<dbReference type="EMBL" id="JADJOT010000011">
    <property type="protein sequence ID" value="MBK7955928.1"/>
    <property type="molecule type" value="Genomic_DNA"/>
</dbReference>
<reference evidence="1 2" key="1">
    <citation type="submission" date="2020-10" db="EMBL/GenBank/DDBJ databases">
        <title>Connecting structure to function with the recovery of over 1000 high-quality activated sludge metagenome-assembled genomes encoding full-length rRNA genes using long-read sequencing.</title>
        <authorList>
            <person name="Singleton C.M."/>
            <person name="Petriglieri F."/>
            <person name="Kristensen J.M."/>
            <person name="Kirkegaard R.H."/>
            <person name="Michaelsen T.Y."/>
            <person name="Andersen M.H."/>
            <person name="Karst S.M."/>
            <person name="Dueholm M.S."/>
            <person name="Nielsen P.H."/>
            <person name="Albertsen M."/>
        </authorList>
    </citation>
    <scope>NUCLEOTIDE SEQUENCE [LARGE SCALE GENOMIC DNA]</scope>
    <source>
        <strain evidence="1">Fred_18-Q3-R57-64_BAT3C.720</strain>
    </source>
</reference>
<protein>
    <submittedName>
        <fullName evidence="1">Uncharacterized protein</fullName>
    </submittedName>
</protein>
<organism evidence="1 2">
    <name type="scientific">Candidatus Accumulibacter affinis</name>
    <dbReference type="NCBI Taxonomy" id="2954384"/>
    <lineage>
        <taxon>Bacteria</taxon>
        <taxon>Pseudomonadati</taxon>
        <taxon>Pseudomonadota</taxon>
        <taxon>Betaproteobacteria</taxon>
        <taxon>Candidatus Accumulibacter</taxon>
    </lineage>
</organism>
<accession>A0A935TAB0</accession>
<gene>
    <name evidence="1" type="ORF">IPK02_19395</name>
</gene>
<proteinExistence type="predicted"/>
<dbReference type="Proteomes" id="UP000706151">
    <property type="component" value="Unassembled WGS sequence"/>
</dbReference>
<comment type="caution">
    <text evidence="1">The sequence shown here is derived from an EMBL/GenBank/DDBJ whole genome shotgun (WGS) entry which is preliminary data.</text>
</comment>
<name>A0A935TAB0_9PROT</name>
<dbReference type="AlphaFoldDB" id="A0A935TAB0"/>
<evidence type="ECO:0000313" key="2">
    <source>
        <dbReference type="Proteomes" id="UP000706151"/>
    </source>
</evidence>
<sequence>MGWVRTHVLPAAADYIDGDDRIIFDWFSHQLLYDADGSGPIDAVHFADLPGGSVPNAIDFFVI</sequence>